<feature type="domain" description="SCP" evidence="2">
    <location>
        <begin position="29"/>
        <end position="127"/>
    </location>
</feature>
<dbReference type="PANTHER" id="PTHR31157:SF1">
    <property type="entry name" value="SCP DOMAIN-CONTAINING PROTEIN"/>
    <property type="match status" value="1"/>
</dbReference>
<accession>A0A1H2WPK0</accession>
<reference evidence="4" key="1">
    <citation type="submission" date="2016-10" db="EMBL/GenBank/DDBJ databases">
        <authorList>
            <person name="Varghese N."/>
            <person name="Submissions S."/>
        </authorList>
    </citation>
    <scope>NUCLEOTIDE SEQUENCE [LARGE SCALE GENOMIC DNA]</scope>
    <source>
        <strain evidence="4">DSM 10014</strain>
    </source>
</reference>
<evidence type="ECO:0000313" key="3">
    <source>
        <dbReference type="EMBL" id="SDW82447.1"/>
    </source>
</evidence>
<dbReference type="InterPro" id="IPR014044">
    <property type="entry name" value="CAP_dom"/>
</dbReference>
<feature type="chain" id="PRO_5010360712" evidence="1">
    <location>
        <begin position="24"/>
        <end position="144"/>
    </location>
</feature>
<proteinExistence type="predicted"/>
<feature type="signal peptide" evidence="1">
    <location>
        <begin position="1"/>
        <end position="23"/>
    </location>
</feature>
<sequence length="144" mass="15707">MNILRRLALAVALLIAAISPLRADPQAVQMLNAMRAQQGVAPLSYAPRLEAAARAHALDMARHGYFSHTGRDGSGVGDRVRAQGYRWCYVAENLAKGQGDLTQVMRGWAQSAPHYRNMMSRNATGFGLFQGPDRIWAMVLAAPC</sequence>
<name>A0A1H2WPK0_9RHOB</name>
<dbReference type="Gene3D" id="3.40.33.10">
    <property type="entry name" value="CAP"/>
    <property type="match status" value="1"/>
</dbReference>
<dbReference type="Pfam" id="PF00188">
    <property type="entry name" value="CAP"/>
    <property type="match status" value="1"/>
</dbReference>
<dbReference type="InterPro" id="IPR035940">
    <property type="entry name" value="CAP_sf"/>
</dbReference>
<dbReference type="SUPFAM" id="SSF55797">
    <property type="entry name" value="PR-1-like"/>
    <property type="match status" value="1"/>
</dbReference>
<organism evidence="3 4">
    <name type="scientific">Sulfitobacter pontiacus</name>
    <dbReference type="NCBI Taxonomy" id="60137"/>
    <lineage>
        <taxon>Bacteria</taxon>
        <taxon>Pseudomonadati</taxon>
        <taxon>Pseudomonadota</taxon>
        <taxon>Alphaproteobacteria</taxon>
        <taxon>Rhodobacterales</taxon>
        <taxon>Roseobacteraceae</taxon>
        <taxon>Sulfitobacter</taxon>
    </lineage>
</organism>
<protein>
    <submittedName>
        <fullName evidence="3">Cysteine-rich secretory protein family protein</fullName>
    </submittedName>
</protein>
<keyword evidence="1" id="KW-0732">Signal</keyword>
<evidence type="ECO:0000259" key="2">
    <source>
        <dbReference type="Pfam" id="PF00188"/>
    </source>
</evidence>
<dbReference type="STRING" id="60137.SAMN04488041_103335"/>
<dbReference type="GeneID" id="94021453"/>
<evidence type="ECO:0000256" key="1">
    <source>
        <dbReference type="SAM" id="SignalP"/>
    </source>
</evidence>
<evidence type="ECO:0000313" key="4">
    <source>
        <dbReference type="Proteomes" id="UP000183076"/>
    </source>
</evidence>
<gene>
    <name evidence="3" type="ORF">SAMN04488041_103335</name>
</gene>
<dbReference type="Proteomes" id="UP000183076">
    <property type="component" value="Unassembled WGS sequence"/>
</dbReference>
<dbReference type="RefSeq" id="WP_074635528.1">
    <property type="nucleotide sequence ID" value="NZ_CP160849.1"/>
</dbReference>
<dbReference type="EMBL" id="FNNB01000003">
    <property type="protein sequence ID" value="SDW82447.1"/>
    <property type="molecule type" value="Genomic_DNA"/>
</dbReference>
<dbReference type="CDD" id="cd05379">
    <property type="entry name" value="CAP_bacterial"/>
    <property type="match status" value="1"/>
</dbReference>
<dbReference type="AlphaFoldDB" id="A0A1H2WPK0"/>
<dbReference type="PANTHER" id="PTHR31157">
    <property type="entry name" value="SCP DOMAIN-CONTAINING PROTEIN"/>
    <property type="match status" value="1"/>
</dbReference>